<keyword evidence="4" id="KW-0378">Hydrolase</keyword>
<reference evidence="5" key="1">
    <citation type="submission" date="2016-10" db="EMBL/GenBank/DDBJ databases">
        <authorList>
            <person name="Varghese N."/>
        </authorList>
    </citation>
    <scope>NUCLEOTIDE SEQUENCE [LARGE SCALE GENOMIC DNA]</scope>
    <source>
        <strain evidence="5">DSM 44719</strain>
    </source>
</reference>
<dbReference type="InterPro" id="IPR003870">
    <property type="entry name" value="DUF222"/>
</dbReference>
<sequence length="501" mass="52771">MAGELVGGAQYDSHMSSTGGLALDQVAEHLTALAAAGTGLLDADLSGVPDSDVVLTMQQLEKTLRRVGAVSQRLIVESVERSLPAKLGYNSPNKLLIDVLRVSAADASARVSAARNLGAWHTLSGEDLPAALPDTAAAQRDGAIGPDHVRAVARIMRKIPHAVSNSDAATAESILAECARGGTPEDVDSAGHRLLAYLNPDGNLTDDRDRARRRGISLGRQDAELMTKISGELDPTARALLDPILATWARPGMNNPDDPESPSGDAENPSIDREALVAAAARDTRTAAQRNHDALGALFRVMLESGIPGRHRGLPVTAIITMTLDQLEKAAGGVATTATGGLLPIDDAVKLAEHAHPVLVLFDHDGRPLHLGRRRRVASADQRLALIAAEGGCTRAGCAAPASQCAVHHVREWRKGGHTDIDSLTLACDACHAQIHDGPAGWATTSAPVGGPYAGRTEWIPPPHIDPDRKPRINHRHHPGDLIGRARRKARSRARADGGVP</sequence>
<feature type="domain" description="HNH nuclease" evidence="3">
    <location>
        <begin position="381"/>
        <end position="433"/>
    </location>
</feature>
<dbReference type="InterPro" id="IPR003615">
    <property type="entry name" value="HNH_nuc"/>
</dbReference>
<comment type="similarity">
    <text evidence="1">Belongs to the Rv1128c/1148c/1588c/1702c/1945/3466 family.</text>
</comment>
<feature type="region of interest" description="Disordered" evidence="2">
    <location>
        <begin position="464"/>
        <end position="501"/>
    </location>
</feature>
<evidence type="ECO:0000313" key="4">
    <source>
        <dbReference type="EMBL" id="SEE49992.1"/>
    </source>
</evidence>
<evidence type="ECO:0000256" key="2">
    <source>
        <dbReference type="SAM" id="MobiDB-lite"/>
    </source>
</evidence>
<evidence type="ECO:0000313" key="5">
    <source>
        <dbReference type="Proteomes" id="UP000183407"/>
    </source>
</evidence>
<dbReference type="SMART" id="SM00507">
    <property type="entry name" value="HNHc"/>
    <property type="match status" value="1"/>
</dbReference>
<name>A0A1H5JBV9_RHOJO</name>
<keyword evidence="4" id="KW-0540">Nuclease</keyword>
<dbReference type="Gene3D" id="1.10.30.50">
    <property type="match status" value="1"/>
</dbReference>
<dbReference type="GO" id="GO:0008270">
    <property type="term" value="F:zinc ion binding"/>
    <property type="evidence" value="ECO:0007669"/>
    <property type="project" value="InterPro"/>
</dbReference>
<evidence type="ECO:0000256" key="1">
    <source>
        <dbReference type="ARBA" id="ARBA00023450"/>
    </source>
</evidence>
<accession>A0A1H5JBV9</accession>
<dbReference type="CDD" id="cd00085">
    <property type="entry name" value="HNHc"/>
    <property type="match status" value="1"/>
</dbReference>
<organism evidence="4 5">
    <name type="scientific">Rhodococcus jostii</name>
    <dbReference type="NCBI Taxonomy" id="132919"/>
    <lineage>
        <taxon>Bacteria</taxon>
        <taxon>Bacillati</taxon>
        <taxon>Actinomycetota</taxon>
        <taxon>Actinomycetes</taxon>
        <taxon>Mycobacteriales</taxon>
        <taxon>Nocardiaceae</taxon>
        <taxon>Rhodococcus</taxon>
    </lineage>
</organism>
<dbReference type="Proteomes" id="UP000183407">
    <property type="component" value="Unassembled WGS sequence"/>
</dbReference>
<proteinExistence type="inferred from homology"/>
<dbReference type="GO" id="GO:0004519">
    <property type="term" value="F:endonuclease activity"/>
    <property type="evidence" value="ECO:0007669"/>
    <property type="project" value="UniProtKB-KW"/>
</dbReference>
<dbReference type="EMBL" id="FNTL01000004">
    <property type="protein sequence ID" value="SEE49992.1"/>
    <property type="molecule type" value="Genomic_DNA"/>
</dbReference>
<dbReference type="Pfam" id="PF01844">
    <property type="entry name" value="HNH"/>
    <property type="match status" value="1"/>
</dbReference>
<dbReference type="AlphaFoldDB" id="A0A1H5JBV9"/>
<dbReference type="Pfam" id="PF02720">
    <property type="entry name" value="DUF222"/>
    <property type="match status" value="1"/>
</dbReference>
<gene>
    <name evidence="4" type="ORF">SAMN04490220_8087</name>
</gene>
<keyword evidence="4" id="KW-0255">Endonuclease</keyword>
<dbReference type="InterPro" id="IPR002711">
    <property type="entry name" value="HNH"/>
</dbReference>
<feature type="region of interest" description="Disordered" evidence="2">
    <location>
        <begin position="249"/>
        <end position="269"/>
    </location>
</feature>
<protein>
    <submittedName>
        <fullName evidence="4">HNH endonuclease</fullName>
    </submittedName>
</protein>
<dbReference type="GO" id="GO:0003676">
    <property type="term" value="F:nucleic acid binding"/>
    <property type="evidence" value="ECO:0007669"/>
    <property type="project" value="InterPro"/>
</dbReference>
<evidence type="ECO:0000259" key="3">
    <source>
        <dbReference type="SMART" id="SM00507"/>
    </source>
</evidence>